<protein>
    <submittedName>
        <fullName evidence="2">Uncharacterized protein</fullName>
    </submittedName>
</protein>
<comment type="caution">
    <text evidence="2">The sequence shown here is derived from an EMBL/GenBank/DDBJ whole genome shotgun (WGS) entry which is preliminary data.</text>
</comment>
<dbReference type="Proteomes" id="UP000282311">
    <property type="component" value="Unassembled WGS sequence"/>
</dbReference>
<feature type="compositionally biased region" description="Basic and acidic residues" evidence="1">
    <location>
        <begin position="98"/>
        <end position="116"/>
    </location>
</feature>
<feature type="region of interest" description="Disordered" evidence="1">
    <location>
        <begin position="85"/>
        <end position="116"/>
    </location>
</feature>
<proteinExistence type="predicted"/>
<evidence type="ECO:0000313" key="3">
    <source>
        <dbReference type="Proteomes" id="UP000282311"/>
    </source>
</evidence>
<reference evidence="2 3" key="1">
    <citation type="journal article" date="2007" name="Int. J. Syst. Evol. Microbiol.">
        <title>Paenibacillus ginsengarvi sp. nov., isolated from soil from ginseng cultivation.</title>
        <authorList>
            <person name="Yoon M.H."/>
            <person name="Ten L.N."/>
            <person name="Im W.T."/>
        </authorList>
    </citation>
    <scope>NUCLEOTIDE SEQUENCE [LARGE SCALE GENOMIC DNA]</scope>
    <source>
        <strain evidence="2 3">KCTC 13059</strain>
    </source>
</reference>
<evidence type="ECO:0000256" key="1">
    <source>
        <dbReference type="SAM" id="MobiDB-lite"/>
    </source>
</evidence>
<accession>A0A3B0CM63</accession>
<dbReference type="AlphaFoldDB" id="A0A3B0CM63"/>
<evidence type="ECO:0000313" key="2">
    <source>
        <dbReference type="EMBL" id="RKN85339.1"/>
    </source>
</evidence>
<name>A0A3B0CM63_9BACL</name>
<dbReference type="EMBL" id="RBAH01000005">
    <property type="protein sequence ID" value="RKN85339.1"/>
    <property type="molecule type" value="Genomic_DNA"/>
</dbReference>
<gene>
    <name evidence="2" type="ORF">D7M11_09655</name>
</gene>
<sequence length="116" mass="13348">MGWLRRQQEMKLDILESLARSQRAMARIMESAASMSEGEQGQPVDKDLRKSMEAIERYQLAIMDKMLGIRVREVHVSPPAVPWTNEQLRVCSSYDPKPQPKPEQDLEQENKETPAP</sequence>
<organism evidence="2 3">
    <name type="scientific">Paenibacillus ginsengarvi</name>
    <dbReference type="NCBI Taxonomy" id="400777"/>
    <lineage>
        <taxon>Bacteria</taxon>
        <taxon>Bacillati</taxon>
        <taxon>Bacillota</taxon>
        <taxon>Bacilli</taxon>
        <taxon>Bacillales</taxon>
        <taxon>Paenibacillaceae</taxon>
        <taxon>Paenibacillus</taxon>
    </lineage>
</organism>
<keyword evidence="3" id="KW-1185">Reference proteome</keyword>